<reference evidence="2 4" key="1">
    <citation type="submission" date="2015-09" db="EMBL/GenBank/DDBJ databases">
        <title>Genome announcement of multiple Pseudomonas syringae strains.</title>
        <authorList>
            <person name="Thakur S."/>
            <person name="Wang P.W."/>
            <person name="Gong Y."/>
            <person name="Weir B.S."/>
            <person name="Guttman D.S."/>
        </authorList>
    </citation>
    <scope>NUCLEOTIDE SEQUENCE [LARGE SCALE GENOMIC DNA]</scope>
    <source>
        <strain evidence="2 4">ICMP7840</strain>
    </source>
</reference>
<dbReference type="RefSeq" id="WP_080392473.1">
    <property type="nucleotide sequence ID" value="NZ_LJQO01000254.1"/>
</dbReference>
<proteinExistence type="predicted"/>
<sequence length="129" mass="14333">MPKSSLADTLIDMANAQSGRNETSRLRDIFPEVERALAAGVSRQAVLDALHQDGFTMSFKTFEKALYRIRKKAKLENPQPGQKTKEHGRVLQPSAASKPHAFAGLSGNGRDKDAVHHSVPDHDRIYDRK</sequence>
<dbReference type="Proteomes" id="UP000270873">
    <property type="component" value="Unassembled WGS sequence"/>
</dbReference>
<dbReference type="PATRIC" id="fig|251724.3.peg.4199"/>
<name>A0A0P9UMS2_PSEA0</name>
<protein>
    <submittedName>
        <fullName evidence="2">Uncharacterized protein</fullName>
    </submittedName>
</protein>
<feature type="compositionally biased region" description="Basic and acidic residues" evidence="1">
    <location>
        <begin position="109"/>
        <end position="129"/>
    </location>
</feature>
<comment type="caution">
    <text evidence="2">The sequence shown here is derived from an EMBL/GenBank/DDBJ whole genome shotgun (WGS) entry which is preliminary data.</text>
</comment>
<accession>A0A0P9UMS2</accession>
<gene>
    <name evidence="2" type="ORF">ALO53_05146</name>
    <name evidence="3" type="ORF">ALP66_04512</name>
</gene>
<dbReference type="AlphaFoldDB" id="A0A0P9UMS2"/>
<reference evidence="3 5" key="2">
    <citation type="submission" date="2018-08" db="EMBL/GenBank/DDBJ databases">
        <title>Recombination of ecologically and evolutionarily significant loci maintains genetic cohesion in the Pseudomonas syringae species complex.</title>
        <authorList>
            <person name="Dillon M."/>
            <person name="Thakur S."/>
            <person name="Almeida R.N.D."/>
            <person name="Weir B.S."/>
            <person name="Guttman D.S."/>
        </authorList>
    </citation>
    <scope>NUCLEOTIDE SEQUENCE [LARGE SCALE GENOMIC DNA]</scope>
    <source>
        <strain evidence="3 5">ICMP 7847</strain>
    </source>
</reference>
<evidence type="ECO:0000313" key="2">
    <source>
        <dbReference type="EMBL" id="KPX72345.1"/>
    </source>
</evidence>
<evidence type="ECO:0000256" key="1">
    <source>
        <dbReference type="SAM" id="MobiDB-lite"/>
    </source>
</evidence>
<evidence type="ECO:0000313" key="4">
    <source>
        <dbReference type="Proteomes" id="UP000050469"/>
    </source>
</evidence>
<evidence type="ECO:0000313" key="3">
    <source>
        <dbReference type="EMBL" id="RMS46100.1"/>
    </source>
</evidence>
<feature type="region of interest" description="Disordered" evidence="1">
    <location>
        <begin position="73"/>
        <end position="129"/>
    </location>
</feature>
<dbReference type="EMBL" id="RBSP01000563">
    <property type="protein sequence ID" value="RMS46100.1"/>
    <property type="molecule type" value="Genomic_DNA"/>
</dbReference>
<dbReference type="EMBL" id="LJQO01000254">
    <property type="protein sequence ID" value="KPX72345.1"/>
    <property type="molecule type" value="Genomic_DNA"/>
</dbReference>
<evidence type="ECO:0000313" key="5">
    <source>
        <dbReference type="Proteomes" id="UP000270873"/>
    </source>
</evidence>
<organism evidence="2 4">
    <name type="scientific">Pseudomonas amygdali pv. photiniae</name>
    <dbReference type="NCBI Taxonomy" id="251724"/>
    <lineage>
        <taxon>Bacteria</taxon>
        <taxon>Pseudomonadati</taxon>
        <taxon>Pseudomonadota</taxon>
        <taxon>Gammaproteobacteria</taxon>
        <taxon>Pseudomonadales</taxon>
        <taxon>Pseudomonadaceae</taxon>
        <taxon>Pseudomonas</taxon>
        <taxon>Pseudomonas amygdali</taxon>
    </lineage>
</organism>
<dbReference type="Proteomes" id="UP000050469">
    <property type="component" value="Unassembled WGS sequence"/>
</dbReference>